<dbReference type="Gene3D" id="3.40.50.10420">
    <property type="entry name" value="NagB/RpiA/CoA transferase-like"/>
    <property type="match status" value="1"/>
</dbReference>
<dbReference type="Proteomes" id="UP000035100">
    <property type="component" value="Unassembled WGS sequence"/>
</dbReference>
<comment type="similarity">
    <text evidence="1 5">Belongs to the 5-formyltetrahydrofolate cyclo-ligase family.</text>
</comment>
<dbReference type="GO" id="GO:0035999">
    <property type="term" value="P:tetrahydrofolate interconversion"/>
    <property type="evidence" value="ECO:0007669"/>
    <property type="project" value="TreeGrafter"/>
</dbReference>
<dbReference type="AlphaFoldDB" id="A0A0D0Q181"/>
<keyword evidence="2 4" id="KW-0547">Nucleotide-binding</keyword>
<comment type="cofactor">
    <cofactor evidence="5">
        <name>Mg(2+)</name>
        <dbReference type="ChEBI" id="CHEBI:18420"/>
    </cofactor>
</comment>
<proteinExistence type="inferred from homology"/>
<evidence type="ECO:0000313" key="7">
    <source>
        <dbReference type="Proteomes" id="UP000035100"/>
    </source>
</evidence>
<name>A0A0D0Q181_9RHOB</name>
<dbReference type="GO" id="GO:0030272">
    <property type="term" value="F:5-formyltetrahydrofolate cyclo-ligase activity"/>
    <property type="evidence" value="ECO:0007669"/>
    <property type="project" value="UniProtKB-EC"/>
</dbReference>
<dbReference type="PIRSF" id="PIRSF006806">
    <property type="entry name" value="FTHF_cligase"/>
    <property type="match status" value="1"/>
</dbReference>
<dbReference type="InterPro" id="IPR024185">
    <property type="entry name" value="FTHF_cligase-like_sf"/>
</dbReference>
<dbReference type="OrthoDB" id="9801938at2"/>
<organism evidence="6 7">
    <name type="scientific">Wenxinia marina DSM 24838</name>
    <dbReference type="NCBI Taxonomy" id="1123501"/>
    <lineage>
        <taxon>Bacteria</taxon>
        <taxon>Pseudomonadati</taxon>
        <taxon>Pseudomonadota</taxon>
        <taxon>Alphaproteobacteria</taxon>
        <taxon>Rhodobacterales</taxon>
        <taxon>Roseobacteraceae</taxon>
        <taxon>Wenxinia</taxon>
    </lineage>
</organism>
<evidence type="ECO:0000313" key="6">
    <source>
        <dbReference type="EMBL" id="KIQ68329.1"/>
    </source>
</evidence>
<feature type="binding site" evidence="4">
    <location>
        <begin position="128"/>
        <end position="136"/>
    </location>
    <ligand>
        <name>ATP</name>
        <dbReference type="ChEBI" id="CHEBI:30616"/>
    </ligand>
</feature>
<feature type="binding site" evidence="4">
    <location>
        <begin position="8"/>
        <end position="12"/>
    </location>
    <ligand>
        <name>ATP</name>
        <dbReference type="ChEBI" id="CHEBI:30616"/>
    </ligand>
</feature>
<sequence>MSATKEEKDALRKAAFVARKAAFAAAGPGQADRLSEVLADHRGVPLSGYMRIRTEIDPTPAMAEAAAHGPVGVPVIEGPGRPLKFRLWTPDAETEEGTFGAHVPAAGDWVVPQVLIVPLLAFDRRGYRMGYGGGFYDRTLAGLRAGGPVLAIGFAFAAQEVAAVPIDATDERLDLIVTEAGVIEPR</sequence>
<feature type="binding site" evidence="4">
    <location>
        <position position="50"/>
    </location>
    <ligand>
        <name>substrate</name>
    </ligand>
</feature>
<dbReference type="PATRIC" id="fig|1123501.6.peg.3092"/>
<dbReference type="InterPro" id="IPR002698">
    <property type="entry name" value="FTHF_cligase"/>
</dbReference>
<evidence type="ECO:0000256" key="1">
    <source>
        <dbReference type="ARBA" id="ARBA00010638"/>
    </source>
</evidence>
<reference evidence="6 7" key="1">
    <citation type="submission" date="2013-01" db="EMBL/GenBank/DDBJ databases">
        <authorList>
            <person name="Fiebig A."/>
            <person name="Goeker M."/>
            <person name="Klenk H.-P.P."/>
        </authorList>
    </citation>
    <scope>NUCLEOTIDE SEQUENCE [LARGE SCALE GENOMIC DNA]</scope>
    <source>
        <strain evidence="6 7">DSM 24838</strain>
    </source>
</reference>
<dbReference type="Pfam" id="PF01812">
    <property type="entry name" value="5-FTHF_cyc-lig"/>
    <property type="match status" value="1"/>
</dbReference>
<dbReference type="RefSeq" id="WP_018301766.1">
    <property type="nucleotide sequence ID" value="NZ_KB902279.1"/>
</dbReference>
<dbReference type="STRING" id="1123501.Wenmar_02975"/>
<keyword evidence="5" id="KW-0479">Metal-binding</keyword>
<keyword evidence="3 4" id="KW-0067">ATP-binding</keyword>
<evidence type="ECO:0000256" key="3">
    <source>
        <dbReference type="ARBA" id="ARBA00022840"/>
    </source>
</evidence>
<accession>A0A0D0Q181</accession>
<dbReference type="eggNOG" id="COG0212">
    <property type="taxonomic scope" value="Bacteria"/>
</dbReference>
<dbReference type="GO" id="GO:0046872">
    <property type="term" value="F:metal ion binding"/>
    <property type="evidence" value="ECO:0007669"/>
    <property type="project" value="UniProtKB-KW"/>
</dbReference>
<keyword evidence="5" id="KW-0460">Magnesium</keyword>
<dbReference type="EC" id="6.3.3.2" evidence="5"/>
<dbReference type="SUPFAM" id="SSF100950">
    <property type="entry name" value="NagB/RpiA/CoA transferase-like"/>
    <property type="match status" value="1"/>
</dbReference>
<dbReference type="NCBIfam" id="TIGR02727">
    <property type="entry name" value="MTHFS_bact"/>
    <property type="match status" value="1"/>
</dbReference>
<dbReference type="EMBL" id="AONG01000014">
    <property type="protein sequence ID" value="KIQ68329.1"/>
    <property type="molecule type" value="Genomic_DNA"/>
</dbReference>
<evidence type="ECO:0000256" key="5">
    <source>
        <dbReference type="RuleBase" id="RU361279"/>
    </source>
</evidence>
<comment type="caution">
    <text evidence="6">The sequence shown here is derived from an EMBL/GenBank/DDBJ whole genome shotgun (WGS) entry which is preliminary data.</text>
</comment>
<dbReference type="InterPro" id="IPR037171">
    <property type="entry name" value="NagB/RpiA_transferase-like"/>
</dbReference>
<feature type="binding site" evidence="4">
    <location>
        <position position="55"/>
    </location>
    <ligand>
        <name>substrate</name>
    </ligand>
</feature>
<evidence type="ECO:0000256" key="2">
    <source>
        <dbReference type="ARBA" id="ARBA00022741"/>
    </source>
</evidence>
<gene>
    <name evidence="6" type="ORF">Wenmar_02975</name>
</gene>
<evidence type="ECO:0000256" key="4">
    <source>
        <dbReference type="PIRSR" id="PIRSR006806-1"/>
    </source>
</evidence>
<dbReference type="GO" id="GO:0009396">
    <property type="term" value="P:folic acid-containing compound biosynthetic process"/>
    <property type="evidence" value="ECO:0007669"/>
    <property type="project" value="TreeGrafter"/>
</dbReference>
<dbReference type="PANTHER" id="PTHR23407">
    <property type="entry name" value="ATPASE INHIBITOR/5-FORMYLTETRAHYDROFOLATE CYCLO-LIGASE"/>
    <property type="match status" value="1"/>
</dbReference>
<protein>
    <recommendedName>
        <fullName evidence="5">5-formyltetrahydrofolate cyclo-ligase</fullName>
        <ecNumber evidence="5">6.3.3.2</ecNumber>
    </recommendedName>
</protein>
<dbReference type="GO" id="GO:0005524">
    <property type="term" value="F:ATP binding"/>
    <property type="evidence" value="ECO:0007669"/>
    <property type="project" value="UniProtKB-KW"/>
</dbReference>
<keyword evidence="6" id="KW-0436">Ligase</keyword>
<comment type="catalytic activity">
    <reaction evidence="5">
        <text>(6S)-5-formyl-5,6,7,8-tetrahydrofolate + ATP = (6R)-5,10-methenyltetrahydrofolate + ADP + phosphate</text>
        <dbReference type="Rhea" id="RHEA:10488"/>
        <dbReference type="ChEBI" id="CHEBI:30616"/>
        <dbReference type="ChEBI" id="CHEBI:43474"/>
        <dbReference type="ChEBI" id="CHEBI:57455"/>
        <dbReference type="ChEBI" id="CHEBI:57457"/>
        <dbReference type="ChEBI" id="CHEBI:456216"/>
        <dbReference type="EC" id="6.3.3.2"/>
    </reaction>
</comment>
<dbReference type="PANTHER" id="PTHR23407:SF1">
    <property type="entry name" value="5-FORMYLTETRAHYDROFOLATE CYCLO-LIGASE"/>
    <property type="match status" value="1"/>
</dbReference>
<keyword evidence="7" id="KW-1185">Reference proteome</keyword>